<dbReference type="Proteomes" id="UP000274429">
    <property type="component" value="Unassembled WGS sequence"/>
</dbReference>
<evidence type="ECO:0000313" key="4">
    <source>
        <dbReference type="WBParaSite" id="TTAC_0001072401-mRNA-1"/>
    </source>
</evidence>
<evidence type="ECO:0000256" key="1">
    <source>
        <dbReference type="SAM" id="MobiDB-lite"/>
    </source>
</evidence>
<dbReference type="EMBL" id="UYWX01022097">
    <property type="protein sequence ID" value="VDM35689.1"/>
    <property type="molecule type" value="Genomic_DNA"/>
</dbReference>
<name>A0A0R3XAZ7_HYDTA</name>
<dbReference type="AlphaFoldDB" id="A0A0R3XAZ7"/>
<dbReference type="WBParaSite" id="TTAC_0001072401-mRNA-1">
    <property type="protein sequence ID" value="TTAC_0001072401-mRNA-1"/>
    <property type="gene ID" value="TTAC_0001072401"/>
</dbReference>
<reference evidence="4" key="1">
    <citation type="submission" date="2017-02" db="UniProtKB">
        <authorList>
            <consortium name="WormBaseParasite"/>
        </authorList>
    </citation>
    <scope>IDENTIFICATION</scope>
</reference>
<feature type="region of interest" description="Disordered" evidence="1">
    <location>
        <begin position="108"/>
        <end position="129"/>
    </location>
</feature>
<reference evidence="2 3" key="2">
    <citation type="submission" date="2018-11" db="EMBL/GenBank/DDBJ databases">
        <authorList>
            <consortium name="Pathogen Informatics"/>
        </authorList>
    </citation>
    <scope>NUCLEOTIDE SEQUENCE [LARGE SCALE GENOMIC DNA]</scope>
</reference>
<sequence length="129" mass="14213">MSNRAYVVLFVAPRISQSNAHSHHHRHSEVHVQCAALPRLWEHSAAACAARCARTCIHPHVCTHVRTYDDVVKSLLISAECASGFVPTLQDDSCTPFMEGLMRHRVRHGQGGDANGRWAPGQPPSDSLE</sequence>
<accession>A0A0R3XAZ7</accession>
<gene>
    <name evidence="2" type="ORF">TTAC_LOCUS10709</name>
</gene>
<proteinExistence type="predicted"/>
<keyword evidence="3" id="KW-1185">Reference proteome</keyword>
<evidence type="ECO:0000313" key="2">
    <source>
        <dbReference type="EMBL" id="VDM35689.1"/>
    </source>
</evidence>
<evidence type="ECO:0000313" key="3">
    <source>
        <dbReference type="Proteomes" id="UP000274429"/>
    </source>
</evidence>
<organism evidence="4">
    <name type="scientific">Hydatigena taeniaeformis</name>
    <name type="common">Feline tapeworm</name>
    <name type="synonym">Taenia taeniaeformis</name>
    <dbReference type="NCBI Taxonomy" id="6205"/>
    <lineage>
        <taxon>Eukaryota</taxon>
        <taxon>Metazoa</taxon>
        <taxon>Spiralia</taxon>
        <taxon>Lophotrochozoa</taxon>
        <taxon>Platyhelminthes</taxon>
        <taxon>Cestoda</taxon>
        <taxon>Eucestoda</taxon>
        <taxon>Cyclophyllidea</taxon>
        <taxon>Taeniidae</taxon>
        <taxon>Hydatigera</taxon>
    </lineage>
</organism>
<protein>
    <submittedName>
        <fullName evidence="4">Secreted protein</fullName>
    </submittedName>
</protein>